<dbReference type="AlphaFoldDB" id="A0AAD5WV09"/>
<dbReference type="EMBL" id="JAKWBI020000075">
    <property type="protein sequence ID" value="KAJ2903656.1"/>
    <property type="molecule type" value="Genomic_DNA"/>
</dbReference>
<name>A0AAD5WV09_9PEZI</name>
<accession>A0AAD5WV09</accession>
<proteinExistence type="predicted"/>
<dbReference type="Proteomes" id="UP001201980">
    <property type="component" value="Unassembled WGS sequence"/>
</dbReference>
<protein>
    <submittedName>
        <fullName evidence="2">Uncharacterized protein</fullName>
    </submittedName>
</protein>
<sequence>MSHPNIPLSAGEVGMIDLTFDNSSNEEEESVPSLDGASGKYQPRGNLRNSPQSLSDGRALIPLAETPVLLPGFVFRQDFLPSFVDAPPLEHEMEHEANTEYLLHAALAVFRILVQGGDETAQRWKLENGGGTFWQYLSEGSPFHEHSTALLVHGFMLARERYMNLHADGDKPSNIKTLEPVVLEDVHRLHAVVDEWIKSVDWLVWPGVNYGSDEHNWFHEPDIIGTLIHHSHMKETPAVDYPGVTACARDIHKWLCWVSLTQPRVTDTAPGACSVFLKPISWRGIDHKKDWTNNWPAGGTRKRLIEEEADQFSYVSCFSEHVRQRLNPHGRWRKRLALGFFTPWSQLQDDRGLAIEPGPGIRLSAEFEADQNRTFITKFGYVVMARLYNVGGHNSGPRVQLALFDPSIQGIWGGKVVHKYPGLYELPSPMWLLNTLYTRLEHDGVSVSKTAYWGGKGVSTSSRITTSRSALATLMFQSSEFLQSVADGEVAFTNMANDLERNHSFSCVTLQRVPYADEAKMVAMMPYGDSW</sequence>
<evidence type="ECO:0000313" key="2">
    <source>
        <dbReference type="EMBL" id="KAJ2903656.1"/>
    </source>
</evidence>
<feature type="region of interest" description="Disordered" evidence="1">
    <location>
        <begin position="23"/>
        <end position="53"/>
    </location>
</feature>
<organism evidence="2 3">
    <name type="scientific">Zalerion maritima</name>
    <dbReference type="NCBI Taxonomy" id="339359"/>
    <lineage>
        <taxon>Eukaryota</taxon>
        <taxon>Fungi</taxon>
        <taxon>Dikarya</taxon>
        <taxon>Ascomycota</taxon>
        <taxon>Pezizomycotina</taxon>
        <taxon>Sordariomycetes</taxon>
        <taxon>Lulworthiomycetidae</taxon>
        <taxon>Lulworthiales</taxon>
        <taxon>Lulworthiaceae</taxon>
        <taxon>Zalerion</taxon>
    </lineage>
</organism>
<evidence type="ECO:0000256" key="1">
    <source>
        <dbReference type="SAM" id="MobiDB-lite"/>
    </source>
</evidence>
<comment type="caution">
    <text evidence="2">The sequence shown here is derived from an EMBL/GenBank/DDBJ whole genome shotgun (WGS) entry which is preliminary data.</text>
</comment>
<gene>
    <name evidence="2" type="ORF">MKZ38_009495</name>
</gene>
<reference evidence="2" key="1">
    <citation type="submission" date="2022-07" db="EMBL/GenBank/DDBJ databases">
        <title>Draft genome sequence of Zalerion maritima ATCC 34329, a (micro)plastics degrading marine fungus.</title>
        <authorList>
            <person name="Paco A."/>
            <person name="Goncalves M.F.M."/>
            <person name="Rocha-Santos T.A.P."/>
            <person name="Alves A."/>
        </authorList>
    </citation>
    <scope>NUCLEOTIDE SEQUENCE</scope>
    <source>
        <strain evidence="2">ATCC 34329</strain>
    </source>
</reference>
<keyword evidence="3" id="KW-1185">Reference proteome</keyword>
<evidence type="ECO:0000313" key="3">
    <source>
        <dbReference type="Proteomes" id="UP001201980"/>
    </source>
</evidence>